<evidence type="ECO:0000313" key="6">
    <source>
        <dbReference type="Proteomes" id="UP000636579"/>
    </source>
</evidence>
<comment type="caution">
    <text evidence="5">The sequence shown here is derived from an EMBL/GenBank/DDBJ whole genome shotgun (WGS) entry which is preliminary data.</text>
</comment>
<dbReference type="CDD" id="cd02205">
    <property type="entry name" value="CBS_pair_SF"/>
    <property type="match status" value="1"/>
</dbReference>
<sequence length="160" mass="17147">MHTIDELMDSTPMRLRMDSPLTEAAHELARTSTEALPLCDPHGYFLGVLTHAGLKHALGSMGDLAYSLRAQHLMTTTTPVVSTDHTVDEALSLMATHQIEYLPVVEEGVLQGMLTSRAIAAADAPTTIAELPETGTDPSLTLDRPSLSSRSVSRVDLEAA</sequence>
<dbReference type="InterPro" id="IPR046342">
    <property type="entry name" value="CBS_dom_sf"/>
</dbReference>
<feature type="domain" description="CBS" evidence="4">
    <location>
        <begin position="74"/>
        <end position="130"/>
    </location>
</feature>
<proteinExistence type="predicted"/>
<dbReference type="Pfam" id="PF00571">
    <property type="entry name" value="CBS"/>
    <property type="match status" value="2"/>
</dbReference>
<evidence type="ECO:0000259" key="4">
    <source>
        <dbReference type="PROSITE" id="PS51371"/>
    </source>
</evidence>
<dbReference type="Gene3D" id="3.10.580.10">
    <property type="entry name" value="CBS-domain"/>
    <property type="match status" value="1"/>
</dbReference>
<dbReference type="InterPro" id="IPR000644">
    <property type="entry name" value="CBS_dom"/>
</dbReference>
<protein>
    <submittedName>
        <fullName evidence="5">CBS domain-containing protein</fullName>
    </submittedName>
</protein>
<dbReference type="SUPFAM" id="SSF54631">
    <property type="entry name" value="CBS-domain pair"/>
    <property type="match status" value="1"/>
</dbReference>
<evidence type="ECO:0000256" key="2">
    <source>
        <dbReference type="PROSITE-ProRule" id="PRU00703"/>
    </source>
</evidence>
<keyword evidence="6" id="KW-1185">Reference proteome</keyword>
<name>A0ABR9J6D5_9MICC</name>
<feature type="compositionally biased region" description="Low complexity" evidence="3">
    <location>
        <begin position="142"/>
        <end position="152"/>
    </location>
</feature>
<gene>
    <name evidence="5" type="ORF">H4W26_001164</name>
</gene>
<dbReference type="Proteomes" id="UP000636579">
    <property type="component" value="Unassembled WGS sequence"/>
</dbReference>
<feature type="domain" description="CBS" evidence="4">
    <location>
        <begin position="8"/>
        <end position="64"/>
    </location>
</feature>
<organism evidence="5 6">
    <name type="scientific">Nesterenkonia halotolerans</name>
    <dbReference type="NCBI Taxonomy" id="225325"/>
    <lineage>
        <taxon>Bacteria</taxon>
        <taxon>Bacillati</taxon>
        <taxon>Actinomycetota</taxon>
        <taxon>Actinomycetes</taxon>
        <taxon>Micrococcales</taxon>
        <taxon>Micrococcaceae</taxon>
        <taxon>Nesterenkonia</taxon>
    </lineage>
</organism>
<keyword evidence="1 2" id="KW-0129">CBS domain</keyword>
<accession>A0ABR9J6D5</accession>
<evidence type="ECO:0000256" key="1">
    <source>
        <dbReference type="ARBA" id="ARBA00023122"/>
    </source>
</evidence>
<evidence type="ECO:0000256" key="3">
    <source>
        <dbReference type="SAM" id="MobiDB-lite"/>
    </source>
</evidence>
<dbReference type="RefSeq" id="WP_192591160.1">
    <property type="nucleotide sequence ID" value="NZ_JADBEE010000001.1"/>
</dbReference>
<dbReference type="PROSITE" id="PS51371">
    <property type="entry name" value="CBS"/>
    <property type="match status" value="2"/>
</dbReference>
<dbReference type="PANTHER" id="PTHR43080:SF2">
    <property type="entry name" value="CBS DOMAIN-CONTAINING PROTEIN"/>
    <property type="match status" value="1"/>
</dbReference>
<dbReference type="SMART" id="SM00116">
    <property type="entry name" value="CBS"/>
    <property type="match status" value="2"/>
</dbReference>
<reference evidence="5 6" key="1">
    <citation type="submission" date="2020-10" db="EMBL/GenBank/DDBJ databases">
        <title>Sequencing the genomes of 1000 actinobacteria strains.</title>
        <authorList>
            <person name="Klenk H.-P."/>
        </authorList>
    </citation>
    <scope>NUCLEOTIDE SEQUENCE [LARGE SCALE GENOMIC DNA]</scope>
    <source>
        <strain evidence="5 6">DSM 15474</strain>
    </source>
</reference>
<dbReference type="InterPro" id="IPR051257">
    <property type="entry name" value="Diverse_CBS-Domain"/>
</dbReference>
<dbReference type="PANTHER" id="PTHR43080">
    <property type="entry name" value="CBS DOMAIN-CONTAINING PROTEIN CBSX3, MITOCHONDRIAL"/>
    <property type="match status" value="1"/>
</dbReference>
<evidence type="ECO:0000313" key="5">
    <source>
        <dbReference type="EMBL" id="MBE1514409.1"/>
    </source>
</evidence>
<dbReference type="EMBL" id="JADBEE010000001">
    <property type="protein sequence ID" value="MBE1514409.1"/>
    <property type="molecule type" value="Genomic_DNA"/>
</dbReference>
<feature type="region of interest" description="Disordered" evidence="3">
    <location>
        <begin position="130"/>
        <end position="160"/>
    </location>
</feature>